<reference evidence="1" key="2">
    <citation type="submission" date="2021-10" db="EMBL/GenBank/DDBJ databases">
        <authorList>
            <person name="Piombo E."/>
        </authorList>
    </citation>
    <scope>NUCLEOTIDE SEQUENCE</scope>
</reference>
<name>A0ACA9UDI3_BIOOC</name>
<reference evidence="1" key="1">
    <citation type="submission" date="2020-04" db="EMBL/GenBank/DDBJ databases">
        <authorList>
            <person name="Broberg M."/>
        </authorList>
    </citation>
    <scope>NUCLEOTIDE SEQUENCE</scope>
</reference>
<keyword evidence="2" id="KW-1185">Reference proteome</keyword>
<proteinExistence type="predicted"/>
<dbReference type="Proteomes" id="UP000836387">
    <property type="component" value="Unassembled WGS sequence"/>
</dbReference>
<sequence length="175" mass="21162">MFVSIAFVDIEFLQMRGYPSRKLARKAFFDRVRILHGINYESDRLALVQSLLLMTYWYDCPDDDQDTWYWMGIAVTKAHVIGLHRSPDQLNISPQEKRLRRRIWWCCIMRDRMLALTIRQPPRIRDNEYSVKALSLDDFEIYKSRESWRNSIKEAQSIFLQEQQAQKDHKNKREF</sequence>
<protein>
    <submittedName>
        <fullName evidence="1">Uncharacterized protein</fullName>
    </submittedName>
</protein>
<dbReference type="EMBL" id="CADEHS020000195">
    <property type="protein sequence ID" value="CAG9950779.1"/>
    <property type="molecule type" value="Genomic_DNA"/>
</dbReference>
<evidence type="ECO:0000313" key="1">
    <source>
        <dbReference type="EMBL" id="CAG9950779.1"/>
    </source>
</evidence>
<comment type="caution">
    <text evidence="1">The sequence shown here is derived from an EMBL/GenBank/DDBJ whole genome shotgun (WGS) entry which is preliminary data.</text>
</comment>
<gene>
    <name evidence="1" type="ORF">CRV2_00020601</name>
</gene>
<evidence type="ECO:0000313" key="2">
    <source>
        <dbReference type="Proteomes" id="UP000836387"/>
    </source>
</evidence>
<accession>A0ACA9UDI3</accession>
<organism evidence="1 2">
    <name type="scientific">Clonostachys rosea f. rosea IK726</name>
    <dbReference type="NCBI Taxonomy" id="1349383"/>
    <lineage>
        <taxon>Eukaryota</taxon>
        <taxon>Fungi</taxon>
        <taxon>Dikarya</taxon>
        <taxon>Ascomycota</taxon>
        <taxon>Pezizomycotina</taxon>
        <taxon>Sordariomycetes</taxon>
        <taxon>Hypocreomycetidae</taxon>
        <taxon>Hypocreales</taxon>
        <taxon>Bionectriaceae</taxon>
        <taxon>Clonostachys</taxon>
    </lineage>
</organism>